<keyword evidence="2" id="KW-0808">Transferase</keyword>
<proteinExistence type="predicted"/>
<dbReference type="PROSITE" id="PS51186">
    <property type="entry name" value="GNAT"/>
    <property type="match status" value="1"/>
</dbReference>
<dbReference type="Gene3D" id="3.40.630.30">
    <property type="match status" value="1"/>
</dbReference>
<evidence type="ECO:0000313" key="2">
    <source>
        <dbReference type="EMBL" id="SHO57019.1"/>
    </source>
</evidence>
<dbReference type="SUPFAM" id="SSF55729">
    <property type="entry name" value="Acyl-CoA N-acyltransferases (Nat)"/>
    <property type="match status" value="1"/>
</dbReference>
<dbReference type="EMBL" id="FRFG01000031">
    <property type="protein sequence ID" value="SHO57019.1"/>
    <property type="molecule type" value="Genomic_DNA"/>
</dbReference>
<dbReference type="OrthoDB" id="5879885at2"/>
<name>A0A1M7YWG2_9VIBR</name>
<dbReference type="CDD" id="cd04301">
    <property type="entry name" value="NAT_SF"/>
    <property type="match status" value="1"/>
</dbReference>
<dbReference type="AlphaFoldDB" id="A0A1M7YWG2"/>
<dbReference type="InterPro" id="IPR016181">
    <property type="entry name" value="Acyl_CoA_acyltransferase"/>
</dbReference>
<dbReference type="InterPro" id="IPR000182">
    <property type="entry name" value="GNAT_dom"/>
</dbReference>
<evidence type="ECO:0000259" key="1">
    <source>
        <dbReference type="PROSITE" id="PS51186"/>
    </source>
</evidence>
<accession>A0A1M7YWG2</accession>
<reference evidence="3" key="1">
    <citation type="submission" date="2016-12" db="EMBL/GenBank/DDBJ databases">
        <authorList>
            <person name="Rodrigo-Torres L."/>
            <person name="Arahal R.D."/>
            <person name="Lucena T."/>
        </authorList>
    </citation>
    <scope>NUCLEOTIDE SEQUENCE [LARGE SCALE GENOMIC DNA]</scope>
</reference>
<organism evidence="2 3">
    <name type="scientific">Vibrio quintilis</name>
    <dbReference type="NCBI Taxonomy" id="1117707"/>
    <lineage>
        <taxon>Bacteria</taxon>
        <taxon>Pseudomonadati</taxon>
        <taxon>Pseudomonadota</taxon>
        <taxon>Gammaproteobacteria</taxon>
        <taxon>Vibrionales</taxon>
        <taxon>Vibrionaceae</taxon>
        <taxon>Vibrio</taxon>
    </lineage>
</organism>
<feature type="domain" description="N-acetyltransferase" evidence="1">
    <location>
        <begin position="1"/>
        <end position="150"/>
    </location>
</feature>
<sequence length="151" mass="17066">MIQPLPGTDATAFSLSQRCFAELRRIYVPVRKARREKYADNGRWQWFGYVLDACLIAVVEAKYEGTELHLSTLAVEKKYRRKGIARKLIDGVIANYPKAQSVSLWCVAQTGNIEIFEALGFSVCQVVTSELFELTDGAEATEVQLRRMITT</sequence>
<protein>
    <submittedName>
        <fullName evidence="2">Acetyltransferase (GNAT) family protein</fullName>
    </submittedName>
</protein>
<dbReference type="Proteomes" id="UP000184600">
    <property type="component" value="Unassembled WGS sequence"/>
</dbReference>
<dbReference type="RefSeq" id="WP_073583557.1">
    <property type="nucleotide sequence ID" value="NZ_AP024898.1"/>
</dbReference>
<dbReference type="GO" id="GO:0016747">
    <property type="term" value="F:acyltransferase activity, transferring groups other than amino-acyl groups"/>
    <property type="evidence" value="ECO:0007669"/>
    <property type="project" value="InterPro"/>
</dbReference>
<dbReference type="Pfam" id="PF13673">
    <property type="entry name" value="Acetyltransf_10"/>
    <property type="match status" value="1"/>
</dbReference>
<dbReference type="STRING" id="1117707.VQ7734_02788"/>
<gene>
    <name evidence="2" type="ORF">VQ7734_02788</name>
</gene>
<evidence type="ECO:0000313" key="3">
    <source>
        <dbReference type="Proteomes" id="UP000184600"/>
    </source>
</evidence>
<keyword evidence="3" id="KW-1185">Reference proteome</keyword>